<protein>
    <submittedName>
        <fullName evidence="2">Uncharacterized protein</fullName>
    </submittedName>
</protein>
<evidence type="ECO:0000313" key="2">
    <source>
        <dbReference type="EMBL" id="KAK3326183.1"/>
    </source>
</evidence>
<gene>
    <name evidence="2" type="ORF">B0H66DRAFT_148922</name>
</gene>
<keyword evidence="1" id="KW-0732">Signal</keyword>
<proteinExistence type="predicted"/>
<name>A0AAE0IJS2_9PEZI</name>
<dbReference type="Gene3D" id="2.60.20.10">
    <property type="entry name" value="Crystallins"/>
    <property type="match status" value="1"/>
</dbReference>
<evidence type="ECO:0000256" key="1">
    <source>
        <dbReference type="SAM" id="SignalP"/>
    </source>
</evidence>
<sequence length="121" mass="12931">MKTSIIAVAIAALTSFVSAAPAVEAAGLAKRGTTHFFVCTNEKWGGECENLTVTTGKCTNLSSKFLKKISSLGPDAGTSCTMFENLNCDQASEKIYVNYPGHDKLSGHQWDNRGSSYICTN</sequence>
<dbReference type="EMBL" id="JAUEDM010000002">
    <property type="protein sequence ID" value="KAK3326183.1"/>
    <property type="molecule type" value="Genomic_DNA"/>
</dbReference>
<feature type="chain" id="PRO_5042090835" evidence="1">
    <location>
        <begin position="20"/>
        <end position="121"/>
    </location>
</feature>
<organism evidence="2 3">
    <name type="scientific">Apodospora peruviana</name>
    <dbReference type="NCBI Taxonomy" id="516989"/>
    <lineage>
        <taxon>Eukaryota</taxon>
        <taxon>Fungi</taxon>
        <taxon>Dikarya</taxon>
        <taxon>Ascomycota</taxon>
        <taxon>Pezizomycotina</taxon>
        <taxon>Sordariomycetes</taxon>
        <taxon>Sordariomycetidae</taxon>
        <taxon>Sordariales</taxon>
        <taxon>Lasiosphaeriaceae</taxon>
        <taxon>Apodospora</taxon>
    </lineage>
</organism>
<dbReference type="Proteomes" id="UP001283341">
    <property type="component" value="Unassembled WGS sequence"/>
</dbReference>
<dbReference type="AlphaFoldDB" id="A0AAE0IJS2"/>
<evidence type="ECO:0000313" key="3">
    <source>
        <dbReference type="Proteomes" id="UP001283341"/>
    </source>
</evidence>
<feature type="signal peptide" evidence="1">
    <location>
        <begin position="1"/>
        <end position="19"/>
    </location>
</feature>
<reference evidence="2" key="2">
    <citation type="submission" date="2023-06" db="EMBL/GenBank/DDBJ databases">
        <authorList>
            <consortium name="Lawrence Berkeley National Laboratory"/>
            <person name="Haridas S."/>
            <person name="Hensen N."/>
            <person name="Bonometti L."/>
            <person name="Westerberg I."/>
            <person name="Brannstrom I.O."/>
            <person name="Guillou S."/>
            <person name="Cros-Aarteil S."/>
            <person name="Calhoun S."/>
            <person name="Kuo A."/>
            <person name="Mondo S."/>
            <person name="Pangilinan J."/>
            <person name="Riley R."/>
            <person name="Labutti K."/>
            <person name="Andreopoulos B."/>
            <person name="Lipzen A."/>
            <person name="Chen C."/>
            <person name="Yanf M."/>
            <person name="Daum C."/>
            <person name="Ng V."/>
            <person name="Clum A."/>
            <person name="Steindorff A."/>
            <person name="Ohm R."/>
            <person name="Martin F."/>
            <person name="Silar P."/>
            <person name="Natvig D."/>
            <person name="Lalanne C."/>
            <person name="Gautier V."/>
            <person name="Ament-Velasquez S.L."/>
            <person name="Kruys A."/>
            <person name="Hutchinson M.I."/>
            <person name="Powell A.J."/>
            <person name="Barry K."/>
            <person name="Miller A.N."/>
            <person name="Grigoriev I.V."/>
            <person name="Debuchy R."/>
            <person name="Gladieux P."/>
            <person name="Thoren M.H."/>
            <person name="Johannesson H."/>
        </authorList>
    </citation>
    <scope>NUCLEOTIDE SEQUENCE</scope>
    <source>
        <strain evidence="2">CBS 118394</strain>
    </source>
</reference>
<reference evidence="2" key="1">
    <citation type="journal article" date="2023" name="Mol. Phylogenet. Evol.">
        <title>Genome-scale phylogeny and comparative genomics of the fungal order Sordariales.</title>
        <authorList>
            <person name="Hensen N."/>
            <person name="Bonometti L."/>
            <person name="Westerberg I."/>
            <person name="Brannstrom I.O."/>
            <person name="Guillou S."/>
            <person name="Cros-Aarteil S."/>
            <person name="Calhoun S."/>
            <person name="Haridas S."/>
            <person name="Kuo A."/>
            <person name="Mondo S."/>
            <person name="Pangilinan J."/>
            <person name="Riley R."/>
            <person name="LaButti K."/>
            <person name="Andreopoulos B."/>
            <person name="Lipzen A."/>
            <person name="Chen C."/>
            <person name="Yan M."/>
            <person name="Daum C."/>
            <person name="Ng V."/>
            <person name="Clum A."/>
            <person name="Steindorff A."/>
            <person name="Ohm R.A."/>
            <person name="Martin F."/>
            <person name="Silar P."/>
            <person name="Natvig D.O."/>
            <person name="Lalanne C."/>
            <person name="Gautier V."/>
            <person name="Ament-Velasquez S.L."/>
            <person name="Kruys A."/>
            <person name="Hutchinson M.I."/>
            <person name="Powell A.J."/>
            <person name="Barry K."/>
            <person name="Miller A.N."/>
            <person name="Grigoriev I.V."/>
            <person name="Debuchy R."/>
            <person name="Gladieux P."/>
            <person name="Hiltunen Thoren M."/>
            <person name="Johannesson H."/>
        </authorList>
    </citation>
    <scope>NUCLEOTIDE SEQUENCE</scope>
    <source>
        <strain evidence="2">CBS 118394</strain>
    </source>
</reference>
<accession>A0AAE0IJS2</accession>
<keyword evidence="3" id="KW-1185">Reference proteome</keyword>
<comment type="caution">
    <text evidence="2">The sequence shown here is derived from an EMBL/GenBank/DDBJ whole genome shotgun (WGS) entry which is preliminary data.</text>
</comment>